<dbReference type="Proteomes" id="UP000023758">
    <property type="component" value="Unassembled WGS sequence"/>
</dbReference>
<dbReference type="SUPFAM" id="SSF56752">
    <property type="entry name" value="D-aminoacid aminotransferase-like PLP-dependent enzymes"/>
    <property type="match status" value="1"/>
</dbReference>
<name>A0A022VWU3_TRIRU</name>
<dbReference type="EMBL" id="KK207886">
    <property type="protein sequence ID" value="EZF50419.1"/>
    <property type="molecule type" value="Genomic_DNA"/>
</dbReference>
<dbReference type="Gene3D" id="3.30.470.10">
    <property type="match status" value="1"/>
</dbReference>
<dbReference type="HOGENOM" id="CLU_020844_6_0_1"/>
<accession>A0A022VWU3</accession>
<dbReference type="Pfam" id="PF01063">
    <property type="entry name" value="Aminotran_4"/>
    <property type="match status" value="1"/>
</dbReference>
<dbReference type="Gene3D" id="3.20.10.10">
    <property type="entry name" value="D-amino Acid Aminotransferase, subunit A, domain 2"/>
    <property type="match status" value="1"/>
</dbReference>
<dbReference type="InterPro" id="IPR043132">
    <property type="entry name" value="BCAT-like_C"/>
</dbReference>
<gene>
    <name evidence="1" type="ORF">H103_06129</name>
</gene>
<evidence type="ECO:0000313" key="1">
    <source>
        <dbReference type="EMBL" id="EZF50419.1"/>
    </source>
</evidence>
<dbReference type="InterPro" id="IPR036038">
    <property type="entry name" value="Aminotransferase-like"/>
</dbReference>
<dbReference type="AlphaFoldDB" id="A0A022VWU3"/>
<dbReference type="InterPro" id="IPR001544">
    <property type="entry name" value="Aminotrans_IV"/>
</dbReference>
<reference evidence="1" key="1">
    <citation type="submission" date="2014-02" db="EMBL/GenBank/DDBJ databases">
        <title>The Genome Sequence of Trichophyton rubrum (morphotype fischeri) CBS 288.86.</title>
        <authorList>
            <consortium name="The Broad Institute Genomics Platform"/>
            <person name="Cuomo C.A."/>
            <person name="White T.C."/>
            <person name="Graser Y."/>
            <person name="Martinez-Rossi N."/>
            <person name="Heitman J."/>
            <person name="Young S.K."/>
            <person name="Zeng Q."/>
            <person name="Gargeya S."/>
            <person name="Abouelleil A."/>
            <person name="Alvarado L."/>
            <person name="Chapman S.B."/>
            <person name="Gainer-Dewar J."/>
            <person name="Goldberg J."/>
            <person name="Griggs A."/>
            <person name="Gujja S."/>
            <person name="Hansen M."/>
            <person name="Howarth C."/>
            <person name="Imamovic A."/>
            <person name="Larimer J."/>
            <person name="Martinez D."/>
            <person name="Murphy C."/>
            <person name="Pearson M.D."/>
            <person name="Persinoti G."/>
            <person name="Poon T."/>
            <person name="Priest M."/>
            <person name="Roberts A.D."/>
            <person name="Saif S."/>
            <person name="Shea T.D."/>
            <person name="Sykes S.N."/>
            <person name="Wortman J."/>
            <person name="Nusbaum C."/>
            <person name="Birren B."/>
        </authorList>
    </citation>
    <scope>NUCLEOTIDE SEQUENCE [LARGE SCALE GENOMIC DNA]</scope>
    <source>
        <strain evidence="1">CBS 288.86</strain>
    </source>
</reference>
<evidence type="ECO:0008006" key="2">
    <source>
        <dbReference type="Google" id="ProtNLM"/>
    </source>
</evidence>
<organism evidence="1">
    <name type="scientific">Trichophyton rubrum CBS 288.86</name>
    <dbReference type="NCBI Taxonomy" id="1215330"/>
    <lineage>
        <taxon>Eukaryota</taxon>
        <taxon>Fungi</taxon>
        <taxon>Dikarya</taxon>
        <taxon>Ascomycota</taxon>
        <taxon>Pezizomycotina</taxon>
        <taxon>Eurotiomycetes</taxon>
        <taxon>Eurotiomycetidae</taxon>
        <taxon>Onygenales</taxon>
        <taxon>Arthrodermataceae</taxon>
        <taxon>Trichophyton</taxon>
    </lineage>
</organism>
<dbReference type="GO" id="GO:0003824">
    <property type="term" value="F:catalytic activity"/>
    <property type="evidence" value="ECO:0007669"/>
    <property type="project" value="InterPro"/>
</dbReference>
<protein>
    <recommendedName>
        <fullName evidence="2">Aminodeoxychorismate lyase</fullName>
    </recommendedName>
</protein>
<dbReference type="OrthoDB" id="5288718at2759"/>
<sequence length="273" mass="30888">MADINSDFRVISTLRYDPELLNEIHNPVPQLELPFAPFYLLTYHHGRLLDAVSDFQWEAAISRMQQTAFAEKFAESLNAQLPDKSRPWRLRILLDHKGELTVEASPILSPLSSHIFFLPPHLSFSSLCAYNKDVIHWKLRLDTQPTEPSLFTKHKTTFRDVYNAARMRANLPSVAAPVEVLMYNLNGEAMEGSITTVYFRKRVVDKTYNSTAVVDEWITPLLSCGGNSATTRRYALDTGICSEGVIRVDTLKSGEEVWLSNGVRGFMPAVLEL</sequence>
<proteinExistence type="predicted"/>
<dbReference type="InterPro" id="IPR043131">
    <property type="entry name" value="BCAT-like_N"/>
</dbReference>